<evidence type="ECO:0000313" key="12">
    <source>
        <dbReference type="Proteomes" id="UP000198341"/>
    </source>
</evidence>
<evidence type="ECO:0000256" key="5">
    <source>
        <dbReference type="ARBA" id="ARBA00022737"/>
    </source>
</evidence>
<dbReference type="RefSeq" id="XP_007510922.1">
    <property type="nucleotide sequence ID" value="XM_007510860.1"/>
</dbReference>
<dbReference type="GeneID" id="19013960"/>
<evidence type="ECO:0000256" key="3">
    <source>
        <dbReference type="ARBA" id="ARBA00022475"/>
    </source>
</evidence>
<protein>
    <recommendedName>
        <fullName evidence="13">Auxin efflux carrier family</fullName>
    </recommendedName>
</protein>
<organism evidence="11 12">
    <name type="scientific">Bathycoccus prasinos</name>
    <dbReference type="NCBI Taxonomy" id="41875"/>
    <lineage>
        <taxon>Eukaryota</taxon>
        <taxon>Viridiplantae</taxon>
        <taxon>Chlorophyta</taxon>
        <taxon>Mamiellophyceae</taxon>
        <taxon>Mamiellales</taxon>
        <taxon>Bathycoccaceae</taxon>
        <taxon>Bathycoccus</taxon>
    </lineage>
</organism>
<evidence type="ECO:0000256" key="4">
    <source>
        <dbReference type="ARBA" id="ARBA00022692"/>
    </source>
</evidence>
<feature type="region of interest" description="Disordered" evidence="9">
    <location>
        <begin position="636"/>
        <end position="665"/>
    </location>
</feature>
<evidence type="ECO:0000313" key="11">
    <source>
        <dbReference type="EMBL" id="CCO66482.1"/>
    </source>
</evidence>
<feature type="transmembrane region" description="Helical" evidence="10">
    <location>
        <begin position="112"/>
        <end position="130"/>
    </location>
</feature>
<keyword evidence="12" id="KW-1185">Reference proteome</keyword>
<dbReference type="GO" id="GO:0055085">
    <property type="term" value="P:transmembrane transport"/>
    <property type="evidence" value="ECO:0007669"/>
    <property type="project" value="InterPro"/>
</dbReference>
<keyword evidence="6 10" id="KW-1133">Transmembrane helix</keyword>
<dbReference type="PANTHER" id="PTHR36838">
    <property type="entry name" value="AUXIN EFFLUX CARRIER FAMILY PROTEIN"/>
    <property type="match status" value="1"/>
</dbReference>
<dbReference type="SUPFAM" id="SSF82185">
    <property type="entry name" value="Histone H3 K4-specific methyltransferase SET7/9 N-terminal domain"/>
    <property type="match status" value="1"/>
</dbReference>
<feature type="compositionally biased region" description="Low complexity" evidence="9">
    <location>
        <begin position="575"/>
        <end position="584"/>
    </location>
</feature>
<feature type="transmembrane region" description="Helical" evidence="10">
    <location>
        <begin position="37"/>
        <end position="56"/>
    </location>
</feature>
<dbReference type="KEGG" id="bpg:Bathy09g04540"/>
<dbReference type="InterPro" id="IPR004776">
    <property type="entry name" value="Mem_transp_PIN-like"/>
</dbReference>
<dbReference type="Gene3D" id="2.20.110.10">
    <property type="entry name" value="Histone H3 K4-specific methyltransferase SET7/9 N-terminal domain"/>
    <property type="match status" value="1"/>
</dbReference>
<keyword evidence="7 10" id="KW-0472">Membrane</keyword>
<dbReference type="AlphaFoldDB" id="K8F358"/>
<feature type="transmembrane region" description="Helical" evidence="10">
    <location>
        <begin position="76"/>
        <end position="103"/>
    </location>
</feature>
<proteinExistence type="predicted"/>
<evidence type="ECO:0000256" key="9">
    <source>
        <dbReference type="SAM" id="MobiDB-lite"/>
    </source>
</evidence>
<feature type="region of interest" description="Disordered" evidence="9">
    <location>
        <begin position="200"/>
        <end position="220"/>
    </location>
</feature>
<evidence type="ECO:0000256" key="7">
    <source>
        <dbReference type="ARBA" id="ARBA00023136"/>
    </source>
</evidence>
<feature type="transmembrane region" description="Helical" evidence="10">
    <location>
        <begin position="509"/>
        <end position="529"/>
    </location>
</feature>
<keyword evidence="3" id="KW-1003">Cell membrane</keyword>
<dbReference type="STRING" id="41875.K8F358"/>
<keyword evidence="2" id="KW-0813">Transport</keyword>
<keyword evidence="5" id="KW-0677">Repeat</keyword>
<feature type="compositionally biased region" description="Basic and acidic residues" evidence="9">
    <location>
        <begin position="591"/>
        <end position="600"/>
    </location>
</feature>
<dbReference type="GO" id="GO:0016020">
    <property type="term" value="C:membrane"/>
    <property type="evidence" value="ECO:0007669"/>
    <property type="project" value="UniProtKB-SubCell"/>
</dbReference>
<feature type="region of interest" description="Disordered" evidence="9">
    <location>
        <begin position="568"/>
        <end position="612"/>
    </location>
</feature>
<evidence type="ECO:0000256" key="8">
    <source>
        <dbReference type="SAM" id="Coils"/>
    </source>
</evidence>
<evidence type="ECO:0008006" key="13">
    <source>
        <dbReference type="Google" id="ProtNLM"/>
    </source>
</evidence>
<feature type="coiled-coil region" evidence="8">
    <location>
        <begin position="324"/>
        <end position="351"/>
    </location>
</feature>
<gene>
    <name evidence="11" type="ORF">Bathy09g04540</name>
</gene>
<feature type="transmembrane region" description="Helical" evidence="10">
    <location>
        <begin position="425"/>
        <end position="443"/>
    </location>
</feature>
<evidence type="ECO:0000256" key="6">
    <source>
        <dbReference type="ARBA" id="ARBA00022989"/>
    </source>
</evidence>
<evidence type="ECO:0000256" key="2">
    <source>
        <dbReference type="ARBA" id="ARBA00022448"/>
    </source>
</evidence>
<keyword evidence="8" id="KW-0175">Coiled coil</keyword>
<keyword evidence="4 10" id="KW-0812">Transmembrane</keyword>
<feature type="transmembrane region" description="Helical" evidence="10">
    <location>
        <begin position="142"/>
        <end position="163"/>
    </location>
</feature>
<dbReference type="EMBL" id="FO082270">
    <property type="protein sequence ID" value="CCO66482.1"/>
    <property type="molecule type" value="Genomic_DNA"/>
</dbReference>
<dbReference type="PANTHER" id="PTHR36838:SF3">
    <property type="entry name" value="TRANSPORTER AUXIN EFFLUX CARRIER EC FAMILY"/>
    <property type="match status" value="1"/>
</dbReference>
<evidence type="ECO:0000256" key="1">
    <source>
        <dbReference type="ARBA" id="ARBA00004141"/>
    </source>
</evidence>
<name>K8F358_9CHLO</name>
<dbReference type="Proteomes" id="UP000198341">
    <property type="component" value="Chromosome 9"/>
</dbReference>
<feature type="transmembrane region" description="Helical" evidence="10">
    <location>
        <begin position="479"/>
        <end position="503"/>
    </location>
</feature>
<evidence type="ECO:0000256" key="10">
    <source>
        <dbReference type="SAM" id="Phobius"/>
    </source>
</evidence>
<dbReference type="OrthoDB" id="270720at2759"/>
<comment type="subcellular location">
    <subcellularLocation>
        <location evidence="1">Membrane</location>
        <topology evidence="1">Multi-pass membrane protein</topology>
    </subcellularLocation>
</comment>
<feature type="transmembrane region" description="Helical" evidence="10">
    <location>
        <begin position="6"/>
        <end position="25"/>
    </location>
</feature>
<sequence length="711" mass="77839">MGFDAMSVIGRVCVFSGYSFLGFAMKRLDLFSKKDGLVMLKFVVNVTLPALLLHTLSTSTSMYTPHVNNGNGQQYFVTKFLPIVLCSAFVSLTAMGSALYLYFKRPSNERGLFVGSMAGVNLGTYSYPFIEAIWGSEGLRLATLYDLPNSVFVFIISAVVFSYERSKTRKSENVELRHDDGGMYSGEFITERIKKETYAKRSSANVPEEEDARMTKDNGLSSIAKRKEQLEKENEQTGPKTTFTTQLVKSGLGCYTYPSGAIYEGEWQQNVKNGLGVYKYAKGGSYVGNFKSGEFSGFGVRKLRSGVVKAGIWKANELEKIVPMEELTATVRDATLRAEAARMKVESLKEETLKKKALNMLKFPPFIALAVVFVSKIIGHSLPTVVHKLAEPLANANNPLVLITVGVLFEAGLRRQQTRDCIGFLAAKYATGLACAAVVSVFIPSGFPIARGTLAALCVMPVPSVVVQQAVKNNLDADLAASLVSGSQIASVVMLLFFAATMNLASRPFLFPFCLLILAGVVASAGYFLDEYLSPSPHTTFKGAVADKIDAMLDVIFKNNAKEEDVLSIDRGNSDSKNSNSGSDSIDENEAAAKNDEDSSSRGPNAPNARSLSNERYLNNVWPKRYEFQAKLSLDSRLRGGGGGRRRRPKKINSYSASSPPPPTRTTTLKVIGLAARTKKTDMKTRMIRTTRTAECTRRTFLPLRTTPLFL</sequence>
<dbReference type="SMART" id="SM00698">
    <property type="entry name" value="MORN"/>
    <property type="match status" value="2"/>
</dbReference>
<dbReference type="InterPro" id="IPR003409">
    <property type="entry name" value="MORN"/>
</dbReference>
<accession>K8F358</accession>
<reference evidence="11 12" key="1">
    <citation type="submission" date="2011-10" db="EMBL/GenBank/DDBJ databases">
        <authorList>
            <person name="Genoscope - CEA"/>
        </authorList>
    </citation>
    <scope>NUCLEOTIDE SEQUENCE [LARGE SCALE GENOMIC DNA]</scope>
    <source>
        <strain evidence="11 12">RCC 1105</strain>
    </source>
</reference>
<dbReference type="eggNOG" id="KOG0229">
    <property type="taxonomic scope" value="Eukaryota"/>
</dbReference>
<dbReference type="Pfam" id="PF03547">
    <property type="entry name" value="Mem_trans"/>
    <property type="match status" value="1"/>
</dbReference>